<organism evidence="2 3">
    <name type="scientific">Panthera pardus</name>
    <name type="common">Leopard</name>
    <name type="synonym">Felis pardus</name>
    <dbReference type="NCBI Taxonomy" id="9691"/>
    <lineage>
        <taxon>Eukaryota</taxon>
        <taxon>Metazoa</taxon>
        <taxon>Chordata</taxon>
        <taxon>Craniata</taxon>
        <taxon>Vertebrata</taxon>
        <taxon>Euteleostomi</taxon>
        <taxon>Mammalia</taxon>
        <taxon>Eutheria</taxon>
        <taxon>Laurasiatheria</taxon>
        <taxon>Carnivora</taxon>
        <taxon>Feliformia</taxon>
        <taxon>Felidae</taxon>
        <taxon>Pantherinae</taxon>
        <taxon>Panthera</taxon>
    </lineage>
</organism>
<evidence type="ECO:0000313" key="3">
    <source>
        <dbReference type="RefSeq" id="XP_053763646.1"/>
    </source>
</evidence>
<keyword evidence="2" id="KW-1185">Reference proteome</keyword>
<dbReference type="GeneID" id="128778382"/>
<protein>
    <submittedName>
        <fullName evidence="3">Proline-rich protein 36-like</fullName>
    </submittedName>
</protein>
<accession>A0A9W2VYK4</accession>
<dbReference type="AlphaFoldDB" id="A0A9W2VYK4"/>
<sequence>MFVNKAVRVHALLEAYLLAQSLCFYKEVVLLSRHKGREQAADPSLQTSQHESCCQDLNTFLGSQCTCGNPEKDYFQPLKSDLHWHEKQSCTFVFVLRAEGAKPPPAASAHSHRSCQGPQQPLAPRPWLGPGCEAGRFGLYDSFKSKQRVIMLKIGNLAATGGCRMELELLQSLVPRELSVFDWSGPVYIVGAPGMQKAGSPPWQMLESTDCTCSEVQRGPASSCAQPRLLVHGLEDPPGVTAASELLCPPLLDTTRRAEGVGLGAPNARVRAELRPAFLEPTFRLPGKRLQQSEPGLRTTERPGWRARVPVRTCPHLAVGPPPLRLPLSAETPPGRGAPSRPLGPSFVPGLSADTRARPSCTWAAPAWGATPRAAKRTFPGAAAACAPRAHPHPPASAFPAWAPSSPPAGAPASPLTPHFSENPGGAALRRRSKGVFGGPA</sequence>
<gene>
    <name evidence="3" type="primary">LOC128778382</name>
</gene>
<feature type="region of interest" description="Disordered" evidence="1">
    <location>
        <begin position="322"/>
        <end position="343"/>
    </location>
</feature>
<dbReference type="Proteomes" id="UP001165780">
    <property type="component" value="Unplaced"/>
</dbReference>
<evidence type="ECO:0000313" key="2">
    <source>
        <dbReference type="Proteomes" id="UP001165780"/>
    </source>
</evidence>
<name>A0A9W2VYK4_PANPR</name>
<evidence type="ECO:0000256" key="1">
    <source>
        <dbReference type="SAM" id="MobiDB-lite"/>
    </source>
</evidence>
<feature type="region of interest" description="Disordered" evidence="1">
    <location>
        <begin position="385"/>
        <end position="441"/>
    </location>
</feature>
<proteinExistence type="predicted"/>
<dbReference type="RefSeq" id="XP_053763646.1">
    <property type="nucleotide sequence ID" value="XM_053907671.1"/>
</dbReference>
<reference evidence="3" key="1">
    <citation type="submission" date="2025-08" db="UniProtKB">
        <authorList>
            <consortium name="RefSeq"/>
        </authorList>
    </citation>
    <scope>IDENTIFICATION</scope>
    <source>
        <tissue evidence="3">Whole blood</tissue>
    </source>
</reference>